<evidence type="ECO:0000313" key="5">
    <source>
        <dbReference type="Proteomes" id="UP000515135"/>
    </source>
</evidence>
<feature type="domain" description="Gfo/Idh/MocA-like oxidoreductase N-terminal" evidence="3">
    <location>
        <begin position="11"/>
        <end position="117"/>
    </location>
</feature>
<dbReference type="InterPro" id="IPR050463">
    <property type="entry name" value="Gfo/Idh/MocA_oxidrdct_glycsds"/>
</dbReference>
<reference evidence="6" key="1">
    <citation type="submission" date="2025-08" db="UniProtKB">
        <authorList>
            <consortium name="RefSeq"/>
        </authorList>
    </citation>
    <scope>IDENTIFICATION</scope>
    <source>
        <tissue evidence="6">Gonad</tissue>
    </source>
</reference>
<dbReference type="Pfam" id="PF01408">
    <property type="entry name" value="GFO_IDH_MocA"/>
    <property type="match status" value="1"/>
</dbReference>
<dbReference type="PANTHER" id="PTHR43818">
    <property type="entry name" value="BCDNA.GH03377"/>
    <property type="match status" value="1"/>
</dbReference>
<dbReference type="InterPro" id="IPR036291">
    <property type="entry name" value="NAD(P)-bd_dom_sf"/>
</dbReference>
<dbReference type="Gene3D" id="3.40.50.720">
    <property type="entry name" value="NAD(P)-binding Rossmann-like Domain"/>
    <property type="match status" value="1"/>
</dbReference>
<dbReference type="GeneID" id="109482112"/>
<dbReference type="Proteomes" id="UP000515135">
    <property type="component" value="Unplaced"/>
</dbReference>
<evidence type="ECO:0000259" key="4">
    <source>
        <dbReference type="Pfam" id="PF22725"/>
    </source>
</evidence>
<dbReference type="GO" id="GO:0000166">
    <property type="term" value="F:nucleotide binding"/>
    <property type="evidence" value="ECO:0007669"/>
    <property type="project" value="InterPro"/>
</dbReference>
<evidence type="ECO:0000256" key="1">
    <source>
        <dbReference type="ARBA" id="ARBA00010928"/>
    </source>
</evidence>
<proteinExistence type="inferred from homology"/>
<evidence type="ECO:0000313" key="6">
    <source>
        <dbReference type="RefSeq" id="XP_019640356.1"/>
    </source>
</evidence>
<evidence type="ECO:0000259" key="3">
    <source>
        <dbReference type="Pfam" id="PF01408"/>
    </source>
</evidence>
<keyword evidence="5" id="KW-1185">Reference proteome</keyword>
<dbReference type="Pfam" id="PF22725">
    <property type="entry name" value="GFO_IDH_MocA_C3"/>
    <property type="match status" value="1"/>
</dbReference>
<gene>
    <name evidence="6" type="primary">LOC109482112</name>
</gene>
<organism evidence="5 6">
    <name type="scientific">Branchiostoma belcheri</name>
    <name type="common">Amphioxus</name>
    <dbReference type="NCBI Taxonomy" id="7741"/>
    <lineage>
        <taxon>Eukaryota</taxon>
        <taxon>Metazoa</taxon>
        <taxon>Chordata</taxon>
        <taxon>Cephalochordata</taxon>
        <taxon>Leptocardii</taxon>
        <taxon>Amphioxiformes</taxon>
        <taxon>Branchiostomatidae</taxon>
        <taxon>Branchiostoma</taxon>
    </lineage>
</organism>
<dbReference type="RefSeq" id="XP_019640356.1">
    <property type="nucleotide sequence ID" value="XM_019784797.1"/>
</dbReference>
<name>A0A6P5AEX0_BRABE</name>
<dbReference type="InterPro" id="IPR000683">
    <property type="entry name" value="Gfo/Idh/MocA-like_OxRdtase_N"/>
</dbReference>
<dbReference type="KEGG" id="bbel:109482112"/>
<protein>
    <submittedName>
        <fullName evidence="6">Glucose-fructose oxidoreductase domain-containing protein 1-like isoform X1</fullName>
    </submittedName>
</protein>
<evidence type="ECO:0000256" key="2">
    <source>
        <dbReference type="ARBA" id="ARBA00023002"/>
    </source>
</evidence>
<keyword evidence="2" id="KW-0560">Oxidoreductase</keyword>
<dbReference type="OrthoDB" id="446809at2759"/>
<dbReference type="SUPFAM" id="SSF51735">
    <property type="entry name" value="NAD(P)-binding Rossmann-fold domains"/>
    <property type="match status" value="1"/>
</dbReference>
<dbReference type="Gene3D" id="3.30.360.10">
    <property type="entry name" value="Dihydrodipicolinate Reductase, domain 2"/>
    <property type="match status" value="1"/>
</dbReference>
<dbReference type="SUPFAM" id="SSF55347">
    <property type="entry name" value="Glyceraldehyde-3-phosphate dehydrogenase-like, C-terminal domain"/>
    <property type="match status" value="1"/>
</dbReference>
<comment type="similarity">
    <text evidence="1">Belongs to the Gfo/Idh/MocA family.</text>
</comment>
<dbReference type="GO" id="GO:0016491">
    <property type="term" value="F:oxidoreductase activity"/>
    <property type="evidence" value="ECO:0007669"/>
    <property type="project" value="UniProtKB-KW"/>
</dbReference>
<dbReference type="InterPro" id="IPR055170">
    <property type="entry name" value="GFO_IDH_MocA-like_dom"/>
</dbReference>
<dbReference type="PANTHER" id="PTHR43818:SF11">
    <property type="entry name" value="BCDNA.GH03377"/>
    <property type="match status" value="1"/>
</dbReference>
<accession>A0A6P5AEX0</accession>
<feature type="domain" description="GFO/IDH/MocA-like oxidoreductase" evidence="4">
    <location>
        <begin position="136"/>
        <end position="267"/>
    </location>
</feature>
<dbReference type="AlphaFoldDB" id="A0A6P5AEX0"/>
<sequence length="399" mass="44298">MPDKVKMLPGVGVFGTGSLSKVMVCILQSAGFKVAALWGRTNDLAEKVAKELDIPFYTSKVDDVLLHQDVDVVCVENPPHLHAQIAVKTLGIGKHVLCERPAGLCQLDAFRMVNAAKYYPTLMSLMTHGLRFLPAFIKMREMIRDNEIGEILVCEVRVHCGSLLHEKYNWMCDEVMGGGVLNTIGSHIVDVITYLTNQKAAKVQGTLKTFLQQTEKIRGIRHITSDDFCSFQMQLERGACATVTLNSHMPGRFLHEVLIVGKKGSLVVRDADLYGQTNDSYKEEILLADTTDELPSLKKLGITNHAGDLPVPYLKGLLRLVDALKESFGKVEDRRSWAQEPVDIAATFEDGLYVQTVLDAIRKSNQENGGWQKVSIMTEEPDPNPFLSSALRHSQVSLH</sequence>